<name>A0A3S5FDA7_9PLAT</name>
<proteinExistence type="predicted"/>
<organism evidence="2 3">
    <name type="scientific">Protopolystoma xenopodis</name>
    <dbReference type="NCBI Taxonomy" id="117903"/>
    <lineage>
        <taxon>Eukaryota</taxon>
        <taxon>Metazoa</taxon>
        <taxon>Spiralia</taxon>
        <taxon>Lophotrochozoa</taxon>
        <taxon>Platyhelminthes</taxon>
        <taxon>Monogenea</taxon>
        <taxon>Polyopisthocotylea</taxon>
        <taxon>Polystomatidea</taxon>
        <taxon>Polystomatidae</taxon>
        <taxon>Protopolystoma</taxon>
    </lineage>
</organism>
<evidence type="ECO:0000256" key="1">
    <source>
        <dbReference type="SAM" id="MobiDB-lite"/>
    </source>
</evidence>
<reference evidence="2" key="1">
    <citation type="submission" date="2018-11" db="EMBL/GenBank/DDBJ databases">
        <authorList>
            <consortium name="Pathogen Informatics"/>
        </authorList>
    </citation>
    <scope>NUCLEOTIDE SEQUENCE</scope>
</reference>
<gene>
    <name evidence="2" type="ORF">PXEA_LOCUS11122</name>
</gene>
<feature type="compositionally biased region" description="Polar residues" evidence="1">
    <location>
        <begin position="171"/>
        <end position="187"/>
    </location>
</feature>
<keyword evidence="3" id="KW-1185">Reference proteome</keyword>
<comment type="caution">
    <text evidence="2">The sequence shown here is derived from an EMBL/GenBank/DDBJ whole genome shotgun (WGS) entry which is preliminary data.</text>
</comment>
<feature type="compositionally biased region" description="Polar residues" evidence="1">
    <location>
        <begin position="213"/>
        <end position="225"/>
    </location>
</feature>
<accession>A0A3S5FDA7</accession>
<dbReference type="Proteomes" id="UP000784294">
    <property type="component" value="Unassembled WGS sequence"/>
</dbReference>
<protein>
    <submittedName>
        <fullName evidence="2">Uncharacterized protein</fullName>
    </submittedName>
</protein>
<dbReference type="AlphaFoldDB" id="A0A3S5FDA7"/>
<feature type="region of interest" description="Disordered" evidence="1">
    <location>
        <begin position="166"/>
        <end position="225"/>
    </location>
</feature>
<sequence>MRAKFQSFSSSSACLGVAAFGLYLTLFADRSDNVMTEFHFPWAFVKGLALREKRLSIKLSKHWILMRQDREIEEEGIALSSDMPLIRDRSGNLQGVVNQPIETASVVADSSFNVGDRGSDIRCDSNANLHCSSSPLSVDTCLRTFNIRSSFPYTISLPNSPVVNPSLGVRSHQQISPSDLNDSQQHLQQKRPIPKPAYPKIFIPLSPGDRRPPSSSLQQQAGQSNKSLVPGIFGEVTRRLCLSPQPAKRSLLFAVGVQPAVVSHAEKTVEIASTLATVTSSTPGLLAAPNAQTEASSLLSNKRSVAIGIPGILTVFPRWLSRKANHEIKSSIAVKETEADCKSNAVQSVCKRRTTLQSK</sequence>
<evidence type="ECO:0000313" key="2">
    <source>
        <dbReference type="EMBL" id="VEL17682.1"/>
    </source>
</evidence>
<evidence type="ECO:0000313" key="3">
    <source>
        <dbReference type="Proteomes" id="UP000784294"/>
    </source>
</evidence>
<dbReference type="EMBL" id="CAAALY010033714">
    <property type="protein sequence ID" value="VEL17682.1"/>
    <property type="molecule type" value="Genomic_DNA"/>
</dbReference>